<accession>A0A0R1KVK1</accession>
<dbReference type="Proteomes" id="UP000051581">
    <property type="component" value="Unassembled WGS sequence"/>
</dbReference>
<organism evidence="1 2">
    <name type="scientific">Lentilactobacillus sunkii DSM 19904</name>
    <dbReference type="NCBI Taxonomy" id="1423808"/>
    <lineage>
        <taxon>Bacteria</taxon>
        <taxon>Bacillati</taxon>
        <taxon>Bacillota</taxon>
        <taxon>Bacilli</taxon>
        <taxon>Lactobacillales</taxon>
        <taxon>Lactobacillaceae</taxon>
        <taxon>Lentilactobacillus</taxon>
    </lineage>
</organism>
<keyword evidence="2" id="KW-1185">Reference proteome</keyword>
<gene>
    <name evidence="1" type="ORF">FD17_GL000945</name>
</gene>
<reference evidence="1 2" key="1">
    <citation type="journal article" date="2015" name="Genome Announc.">
        <title>Expanding the biotechnology potential of lactobacilli through comparative genomics of 213 strains and associated genera.</title>
        <authorList>
            <person name="Sun Z."/>
            <person name="Harris H.M."/>
            <person name="McCann A."/>
            <person name="Guo C."/>
            <person name="Argimon S."/>
            <person name="Zhang W."/>
            <person name="Yang X."/>
            <person name="Jeffery I.B."/>
            <person name="Cooney J.C."/>
            <person name="Kagawa T.F."/>
            <person name="Liu W."/>
            <person name="Song Y."/>
            <person name="Salvetti E."/>
            <person name="Wrobel A."/>
            <person name="Rasinkangas P."/>
            <person name="Parkhill J."/>
            <person name="Rea M.C."/>
            <person name="O'Sullivan O."/>
            <person name="Ritari J."/>
            <person name="Douillard F.P."/>
            <person name="Paul Ross R."/>
            <person name="Yang R."/>
            <person name="Briner A.E."/>
            <person name="Felis G.E."/>
            <person name="de Vos W.M."/>
            <person name="Barrangou R."/>
            <person name="Klaenhammer T.R."/>
            <person name="Caufield P.W."/>
            <person name="Cui Y."/>
            <person name="Zhang H."/>
            <person name="O'Toole P.W."/>
        </authorList>
    </citation>
    <scope>NUCLEOTIDE SEQUENCE [LARGE SCALE GENOMIC DNA]</scope>
    <source>
        <strain evidence="1 2">DSM 19904</strain>
    </source>
</reference>
<dbReference type="OrthoDB" id="9995990at2"/>
<evidence type="ECO:0000313" key="1">
    <source>
        <dbReference type="EMBL" id="KRK87547.1"/>
    </source>
</evidence>
<dbReference type="PATRIC" id="fig|1423808.3.peg.953"/>
<dbReference type="EMBL" id="AZEA01000019">
    <property type="protein sequence ID" value="KRK87547.1"/>
    <property type="molecule type" value="Genomic_DNA"/>
</dbReference>
<name>A0A0R1KVK1_9LACO</name>
<protein>
    <submittedName>
        <fullName evidence="1">Uncharacterized protein</fullName>
    </submittedName>
</protein>
<sequence>MDDKEYFKFLHSAQKCKDNGFTTDYQMGETYDEFQIRIKNRQQFSRMVIKLFLNEFNRRHHSHMTVSEYLK</sequence>
<dbReference type="AlphaFoldDB" id="A0A0R1KVK1"/>
<evidence type="ECO:0000313" key="2">
    <source>
        <dbReference type="Proteomes" id="UP000051581"/>
    </source>
</evidence>
<proteinExistence type="predicted"/>
<dbReference type="RefSeq" id="WP_057826018.1">
    <property type="nucleotide sequence ID" value="NZ_AZEA01000019.1"/>
</dbReference>
<comment type="caution">
    <text evidence="1">The sequence shown here is derived from an EMBL/GenBank/DDBJ whole genome shotgun (WGS) entry which is preliminary data.</text>
</comment>